<dbReference type="EMBL" id="RWGY01000082">
    <property type="protein sequence ID" value="TVU04262.1"/>
    <property type="molecule type" value="Genomic_DNA"/>
</dbReference>
<keyword evidence="2" id="KW-1133">Transmembrane helix</keyword>
<keyword evidence="2" id="KW-0472">Membrane</keyword>
<proteinExistence type="predicted"/>
<sequence length="265" mass="27108">LLLHQTSCAAALLSASSAPPRRLPLPSIFYKPPAPPPRRPLAPPAKPEIPYRFSRAPRRSPSSPQPRARYCKMDIPATAGFALAASIIALHLLSVLDYPGTTTTTAPAPPALLNGALQVLAPLAAMEGLVAAVAFIYRHMNRADGAGVVNRRIPKLVTTILCASVGLLLFLLFVQPAGGADDDGAQARELIGVLAVRALPATATATFFSGVMLIYVHVGNAAGAGVGADAGAGPVPAPAVNLLAKITLGAAVAVVSLMAMALNTN</sequence>
<dbReference type="OrthoDB" id="696889at2759"/>
<organism evidence="3 4">
    <name type="scientific">Eragrostis curvula</name>
    <name type="common">weeping love grass</name>
    <dbReference type="NCBI Taxonomy" id="38414"/>
    <lineage>
        <taxon>Eukaryota</taxon>
        <taxon>Viridiplantae</taxon>
        <taxon>Streptophyta</taxon>
        <taxon>Embryophyta</taxon>
        <taxon>Tracheophyta</taxon>
        <taxon>Spermatophyta</taxon>
        <taxon>Magnoliopsida</taxon>
        <taxon>Liliopsida</taxon>
        <taxon>Poales</taxon>
        <taxon>Poaceae</taxon>
        <taxon>PACMAD clade</taxon>
        <taxon>Chloridoideae</taxon>
        <taxon>Eragrostideae</taxon>
        <taxon>Eragrostidinae</taxon>
        <taxon>Eragrostis</taxon>
    </lineage>
</organism>
<gene>
    <name evidence="3" type="ORF">EJB05_50166</name>
</gene>
<comment type="caution">
    <text evidence="3">The sequence shown here is derived from an EMBL/GenBank/DDBJ whole genome shotgun (WGS) entry which is preliminary data.</text>
</comment>
<feature type="transmembrane region" description="Helical" evidence="2">
    <location>
        <begin position="156"/>
        <end position="174"/>
    </location>
</feature>
<name>A0A5J9SZ29_9POAL</name>
<evidence type="ECO:0000256" key="2">
    <source>
        <dbReference type="SAM" id="Phobius"/>
    </source>
</evidence>
<feature type="compositionally biased region" description="Pro residues" evidence="1">
    <location>
        <begin position="32"/>
        <end position="47"/>
    </location>
</feature>
<accession>A0A5J9SZ29</accession>
<feature type="transmembrane region" description="Helical" evidence="2">
    <location>
        <begin position="242"/>
        <end position="262"/>
    </location>
</feature>
<evidence type="ECO:0000313" key="4">
    <source>
        <dbReference type="Proteomes" id="UP000324897"/>
    </source>
</evidence>
<evidence type="ECO:0000313" key="3">
    <source>
        <dbReference type="EMBL" id="TVU04262.1"/>
    </source>
</evidence>
<keyword evidence="4" id="KW-1185">Reference proteome</keyword>
<evidence type="ECO:0000256" key="1">
    <source>
        <dbReference type="SAM" id="MobiDB-lite"/>
    </source>
</evidence>
<keyword evidence="2" id="KW-0812">Transmembrane</keyword>
<feature type="transmembrane region" description="Helical" evidence="2">
    <location>
        <begin position="116"/>
        <end position="136"/>
    </location>
</feature>
<dbReference type="AlphaFoldDB" id="A0A5J9SZ29"/>
<feature type="non-terminal residue" evidence="3">
    <location>
        <position position="1"/>
    </location>
</feature>
<reference evidence="3 4" key="1">
    <citation type="journal article" date="2019" name="Sci. Rep.">
        <title>A high-quality genome of Eragrostis curvula grass provides insights into Poaceae evolution and supports new strategies to enhance forage quality.</title>
        <authorList>
            <person name="Carballo J."/>
            <person name="Santos B.A.C.M."/>
            <person name="Zappacosta D."/>
            <person name="Garbus I."/>
            <person name="Selva J.P."/>
            <person name="Gallo C.A."/>
            <person name="Diaz A."/>
            <person name="Albertini E."/>
            <person name="Caccamo M."/>
            <person name="Echenique V."/>
        </authorList>
    </citation>
    <scope>NUCLEOTIDE SEQUENCE [LARGE SCALE GENOMIC DNA]</scope>
    <source>
        <strain evidence="4">cv. Victoria</strain>
        <tissue evidence="3">Leaf</tissue>
    </source>
</reference>
<feature type="region of interest" description="Disordered" evidence="1">
    <location>
        <begin position="26"/>
        <end position="67"/>
    </location>
</feature>
<protein>
    <submittedName>
        <fullName evidence="3">Uncharacterized protein</fullName>
    </submittedName>
</protein>
<feature type="transmembrane region" description="Helical" evidence="2">
    <location>
        <begin position="75"/>
        <end position="96"/>
    </location>
</feature>
<dbReference type="Proteomes" id="UP000324897">
    <property type="component" value="Unassembled WGS sequence"/>
</dbReference>